<dbReference type="Proteomes" id="UP000321570">
    <property type="component" value="Unassembled WGS sequence"/>
</dbReference>
<reference evidence="2 3" key="1">
    <citation type="submission" date="2019-07" db="EMBL/GenBank/DDBJ databases">
        <authorList>
            <person name="Jastrzebski P J."/>
            <person name="Paukszto L."/>
            <person name="Jastrzebski P J."/>
        </authorList>
    </citation>
    <scope>NUCLEOTIDE SEQUENCE [LARGE SCALE GENOMIC DNA]</scope>
    <source>
        <strain evidence="2 3">WMS-il1</strain>
    </source>
</reference>
<sequence>MLLKQRRLSVPRFSSVFSSNSTKQELDVASISSENSWVGSLSLKRVVRPDLEQERHRDTSLRITVHESKNLPPSKRYFCDVCLDRKLYARTTSKLSKETVFWGECFDLNNLTELNFITINLYREADSTKESSKRRKSSKAQNQLVGK</sequence>
<feature type="region of interest" description="Disordered" evidence="1">
    <location>
        <begin position="128"/>
        <end position="147"/>
    </location>
</feature>
<proteinExistence type="predicted"/>
<dbReference type="EMBL" id="CABIJS010000011">
    <property type="protein sequence ID" value="VUZ39300.1"/>
    <property type="molecule type" value="Genomic_DNA"/>
</dbReference>
<protein>
    <recommendedName>
        <fullName evidence="4">C2 domain-containing protein</fullName>
    </recommendedName>
</protein>
<accession>A0A564XWD9</accession>
<evidence type="ECO:0008006" key="4">
    <source>
        <dbReference type="Google" id="ProtNLM"/>
    </source>
</evidence>
<keyword evidence="3" id="KW-1185">Reference proteome</keyword>
<name>A0A564XWD9_HYMDI</name>
<dbReference type="PANTHER" id="PTHR10194">
    <property type="entry name" value="RAS GTPASE-ACTIVATING PROTEINS"/>
    <property type="match status" value="1"/>
</dbReference>
<dbReference type="AlphaFoldDB" id="A0A564XWD9"/>
<evidence type="ECO:0000313" key="3">
    <source>
        <dbReference type="Proteomes" id="UP000321570"/>
    </source>
</evidence>
<dbReference type="InterPro" id="IPR039360">
    <property type="entry name" value="Ras_GTPase"/>
</dbReference>
<evidence type="ECO:0000313" key="2">
    <source>
        <dbReference type="EMBL" id="VUZ39300.1"/>
    </source>
</evidence>
<dbReference type="InterPro" id="IPR035892">
    <property type="entry name" value="C2_domain_sf"/>
</dbReference>
<gene>
    <name evidence="2" type="ORF">WMSIL1_LOCUS380</name>
</gene>
<evidence type="ECO:0000256" key="1">
    <source>
        <dbReference type="SAM" id="MobiDB-lite"/>
    </source>
</evidence>
<dbReference type="PANTHER" id="PTHR10194:SF60">
    <property type="entry name" value="RAS GTPASE-ACTIVATING PROTEIN RASKOL"/>
    <property type="match status" value="1"/>
</dbReference>
<organism evidence="2 3">
    <name type="scientific">Hymenolepis diminuta</name>
    <name type="common">Rat tapeworm</name>
    <dbReference type="NCBI Taxonomy" id="6216"/>
    <lineage>
        <taxon>Eukaryota</taxon>
        <taxon>Metazoa</taxon>
        <taxon>Spiralia</taxon>
        <taxon>Lophotrochozoa</taxon>
        <taxon>Platyhelminthes</taxon>
        <taxon>Cestoda</taxon>
        <taxon>Eucestoda</taxon>
        <taxon>Cyclophyllidea</taxon>
        <taxon>Hymenolepididae</taxon>
        <taxon>Hymenolepis</taxon>
    </lineage>
</organism>
<dbReference type="SUPFAM" id="SSF49562">
    <property type="entry name" value="C2 domain (Calcium/lipid-binding domain, CaLB)"/>
    <property type="match status" value="1"/>
</dbReference>